<feature type="region of interest" description="Disordered" evidence="1">
    <location>
        <begin position="348"/>
        <end position="378"/>
    </location>
</feature>
<reference evidence="3" key="2">
    <citation type="submission" date="2020-07" db="EMBL/GenBank/DDBJ databases">
        <authorList>
            <person name="Pettersson B.M.F."/>
            <person name="Behra P.R.K."/>
            <person name="Ramesh M."/>
            <person name="Das S."/>
            <person name="Dasgupta S."/>
            <person name="Kirsebom L.A."/>
        </authorList>
    </citation>
    <scope>NUCLEOTIDE SEQUENCE</scope>
    <source>
        <strain evidence="3">DSM 44203</strain>
    </source>
</reference>
<name>A0AAW5SJZ0_MYCNV</name>
<keyword evidence="4" id="KW-1185">Reference proteome</keyword>
<proteinExistence type="predicted"/>
<dbReference type="RefSeq" id="WP_067390272.1">
    <property type="nucleotide sequence ID" value="NZ_BCTA01000036.1"/>
</dbReference>
<reference evidence="2 4" key="1">
    <citation type="journal article" date="2016" name="Genome Announc.">
        <title>Draft Genome Sequences of Five Rapidly Growing Mycobacterium Species, M. thermoresistibile, M. fortuitum subsp. acetamidolyticum, M. canariasense, M. brisbanense, and M. novocastrense.</title>
        <authorList>
            <person name="Katahira K."/>
            <person name="Ogura Y."/>
            <person name="Gotoh Y."/>
            <person name="Hayashi T."/>
        </authorList>
    </citation>
    <scope>NUCLEOTIDE SEQUENCE [LARGE SCALE GENOMIC DNA]</scope>
    <source>
        <strain evidence="2 4">JCM18114</strain>
    </source>
</reference>
<comment type="caution">
    <text evidence="3">The sequence shown here is derived from an EMBL/GenBank/DDBJ whole genome shotgun (WGS) entry which is preliminary data.</text>
</comment>
<dbReference type="AlphaFoldDB" id="A0AAW5SJZ0"/>
<reference evidence="3" key="3">
    <citation type="journal article" date="2022" name="BMC Genomics">
        <title>Comparative genome analysis of mycobacteria focusing on tRNA and non-coding RNA.</title>
        <authorList>
            <person name="Behra P.R.K."/>
            <person name="Pettersson B.M.F."/>
            <person name="Ramesh M."/>
            <person name="Das S."/>
            <person name="Dasgupta S."/>
            <person name="Kirsebom L.A."/>
        </authorList>
    </citation>
    <scope>NUCLEOTIDE SEQUENCE</scope>
    <source>
        <strain evidence="3">DSM 44203</strain>
    </source>
</reference>
<evidence type="ECO:0000256" key="1">
    <source>
        <dbReference type="SAM" id="MobiDB-lite"/>
    </source>
</evidence>
<dbReference type="Proteomes" id="UP001207528">
    <property type="component" value="Unassembled WGS sequence"/>
</dbReference>
<organism evidence="3 5">
    <name type="scientific">Mycolicibacterium novocastrense</name>
    <name type="common">Mycobacterium novocastrense</name>
    <dbReference type="NCBI Taxonomy" id="59813"/>
    <lineage>
        <taxon>Bacteria</taxon>
        <taxon>Bacillati</taxon>
        <taxon>Actinomycetota</taxon>
        <taxon>Actinomycetes</taxon>
        <taxon>Mycobacteriales</taxon>
        <taxon>Mycobacteriaceae</taxon>
        <taxon>Mycolicibacterium</taxon>
    </lineage>
</organism>
<gene>
    <name evidence="3" type="ORF">H7I77_12385</name>
    <name evidence="2" type="ORF">RMCN_2880</name>
</gene>
<evidence type="ECO:0000313" key="5">
    <source>
        <dbReference type="Proteomes" id="UP001207528"/>
    </source>
</evidence>
<evidence type="ECO:0000313" key="3">
    <source>
        <dbReference type="EMBL" id="MCV7024138.1"/>
    </source>
</evidence>
<accession>A0AAW5SJZ0</accession>
<protein>
    <submittedName>
        <fullName evidence="3">Uncharacterized protein</fullName>
    </submittedName>
</protein>
<dbReference type="Proteomes" id="UP000069773">
    <property type="component" value="Unassembled WGS sequence"/>
</dbReference>
<dbReference type="EMBL" id="BCTA01000036">
    <property type="protein sequence ID" value="GAT09747.1"/>
    <property type="molecule type" value="Genomic_DNA"/>
</dbReference>
<sequence>MTGNTADPIQDLLDQANLMFGVADRAVRAWRLGEWALLHRVRADNSSHGPDPARFVPDKGSSLALDDWGFAPDIAATMLPLADPDQRQNLVSTNARFPAMSAAENLVGAVQVHGAALTERRTSNVSIGTLCRSAIENAAKTVWLLCDPERSVRRARCLGYTARERSYQKGYIETEEQIYAARGDTSSPQYQAFQDTKQRYETRHQLILALPEAEVIRPPRKFEKIVEAAAKWIEDNPPPHVTEANGLEHGMTLGAQRFYAFGSSFVHGYKWMSDYVTGQRDIIAQISDGLAAAVIMTECAVALYEAQSTHPARTALRQRNYPHWLEPTVEAWRPRYHENVSAFTEPMAIGTATDEEQAAEPTPDEPPDAHAPGGDAAP</sequence>
<evidence type="ECO:0000313" key="4">
    <source>
        <dbReference type="Proteomes" id="UP000069773"/>
    </source>
</evidence>
<feature type="compositionally biased region" description="Acidic residues" evidence="1">
    <location>
        <begin position="353"/>
        <end position="366"/>
    </location>
</feature>
<evidence type="ECO:0000313" key="2">
    <source>
        <dbReference type="EMBL" id="GAT09747.1"/>
    </source>
</evidence>
<dbReference type="EMBL" id="JACKTI010000035">
    <property type="protein sequence ID" value="MCV7024138.1"/>
    <property type="molecule type" value="Genomic_DNA"/>
</dbReference>